<dbReference type="RefSeq" id="WP_109822943.1">
    <property type="nucleotide sequence ID" value="NZ_QGKL01000026.1"/>
</dbReference>
<accession>A0A317CDI5</accession>
<dbReference type="EMBL" id="QGKL01000026">
    <property type="protein sequence ID" value="PWQ96745.1"/>
    <property type="molecule type" value="Genomic_DNA"/>
</dbReference>
<evidence type="ECO:0000313" key="1">
    <source>
        <dbReference type="EMBL" id="PWQ96745.1"/>
    </source>
</evidence>
<sequence>MRAISKVLAISGVGLTSLLLVSCGGGGSDSGGSNIISQLDPKASQAYTGSRDPVLLNESNALLFASLIVGNSASGEALSRPQGTSKSILTNQPQLIDGLLKVTENRSINTDFQSRAVSESEACEYGGTVSGNGDIDPETEVGFLVLTFKDCKLDSDSTLNGQASQTTHADESVTLAYQDLTVSQGGESYSITGVVTNNEIERVSNLTSINTLTGLSTYLQNYTIESNRYDLESPNAINGKVYISNLGYVTISTSDDYSTYSDYGVFIPSNGEILLTGAAVSKARIVDSGEGNYDNGYSSESKYTVGLDANGDGVYELTAIQDQTSSEPTDLEENTAPTSVLVATHYNLIDGNTDHDDTAEYTIGTELQLFSDNSYDNDDTELQTVWTIEEYPEGSSATVVNHEDTHDYIYGYINQQASFTPDVQGTYKISLKVTDYLGSGQSSISFITINIANATPSISQLEDYIYDDKAAGSTFSVGIASSDRDTFTEDPGVIISYEWIEKPNGSAAELLIEQEYVFAEVDFGFNINIWYSFIGDEAGTYKLRFRATDAEGAFSEEVVEVNVRSTELTAEDFQCHGYLCDWDNRTTTTNELMSLDITDNNFSSCKWQLLSVSPEHSFVPEIFQGYDTSTLSFTATQTGEYDLSVTCDSAYSSAQTQFNTSLYIN</sequence>
<dbReference type="Gene3D" id="2.60.40.10">
    <property type="entry name" value="Immunoglobulins"/>
    <property type="match status" value="1"/>
</dbReference>
<protein>
    <submittedName>
        <fullName evidence="1">Uncharacterized protein</fullName>
    </submittedName>
</protein>
<dbReference type="InterPro" id="IPR013783">
    <property type="entry name" value="Ig-like_fold"/>
</dbReference>
<proteinExistence type="predicted"/>
<gene>
    <name evidence="1" type="ORF">DKT75_08215</name>
</gene>
<comment type="caution">
    <text evidence="1">The sequence shown here is derived from an EMBL/GenBank/DDBJ whole genome shotgun (WGS) entry which is preliminary data.</text>
</comment>
<reference evidence="1 2" key="1">
    <citation type="submission" date="2018-05" db="EMBL/GenBank/DDBJ databases">
        <title>Leucothrix arctica sp. nov., isolated from Arctic seawater.</title>
        <authorList>
            <person name="Choi A."/>
            <person name="Baek K."/>
        </authorList>
    </citation>
    <scope>NUCLEOTIDE SEQUENCE [LARGE SCALE GENOMIC DNA]</scope>
    <source>
        <strain evidence="1 2">IMCC9719</strain>
    </source>
</reference>
<organism evidence="1 2">
    <name type="scientific">Leucothrix arctica</name>
    <dbReference type="NCBI Taxonomy" id="1481894"/>
    <lineage>
        <taxon>Bacteria</taxon>
        <taxon>Pseudomonadati</taxon>
        <taxon>Pseudomonadota</taxon>
        <taxon>Gammaproteobacteria</taxon>
        <taxon>Thiotrichales</taxon>
        <taxon>Thiotrichaceae</taxon>
        <taxon>Leucothrix</taxon>
    </lineage>
</organism>
<keyword evidence="2" id="KW-1185">Reference proteome</keyword>
<dbReference type="OrthoDB" id="5624886at2"/>
<dbReference type="Proteomes" id="UP000245506">
    <property type="component" value="Unassembled WGS sequence"/>
</dbReference>
<name>A0A317CDI5_9GAMM</name>
<evidence type="ECO:0000313" key="2">
    <source>
        <dbReference type="Proteomes" id="UP000245506"/>
    </source>
</evidence>
<dbReference type="PROSITE" id="PS51257">
    <property type="entry name" value="PROKAR_LIPOPROTEIN"/>
    <property type="match status" value="1"/>
</dbReference>
<dbReference type="AlphaFoldDB" id="A0A317CDI5"/>